<organism evidence="2 3">
    <name type="scientific">Mycena venus</name>
    <dbReference type="NCBI Taxonomy" id="2733690"/>
    <lineage>
        <taxon>Eukaryota</taxon>
        <taxon>Fungi</taxon>
        <taxon>Dikarya</taxon>
        <taxon>Basidiomycota</taxon>
        <taxon>Agaricomycotina</taxon>
        <taxon>Agaricomycetes</taxon>
        <taxon>Agaricomycetidae</taxon>
        <taxon>Agaricales</taxon>
        <taxon>Marasmiineae</taxon>
        <taxon>Mycenaceae</taxon>
        <taxon>Mycena</taxon>
    </lineage>
</organism>
<name>A0A8H6XQK2_9AGAR</name>
<evidence type="ECO:0000313" key="2">
    <source>
        <dbReference type="EMBL" id="KAF7344659.1"/>
    </source>
</evidence>
<keyword evidence="3" id="KW-1185">Reference proteome</keyword>
<evidence type="ECO:0000313" key="3">
    <source>
        <dbReference type="Proteomes" id="UP000620124"/>
    </source>
</evidence>
<dbReference type="Proteomes" id="UP000620124">
    <property type="component" value="Unassembled WGS sequence"/>
</dbReference>
<dbReference type="AlphaFoldDB" id="A0A8H6XQK2"/>
<accession>A0A8H6XQK2</accession>
<dbReference type="Pfam" id="PF22893">
    <property type="entry name" value="ULD_2"/>
    <property type="match status" value="1"/>
</dbReference>
<sequence>MRSLASATTLDMPSAVAFALTFGSFGDILEAAKIAKQILDFLRTGSAGTQRVLQRRKAVILTLEGLCNDMAALTLFFHEGRFTDRLWVEVHLCRDLVDEFYAQIKPYQATGLRGYFNFARMVALEERQLASWGARISQRRGALHDLLLASNSMQLHELGDQLGRVGSQVHGVGSQIDRVGARVDSVGTLGVLMSAYLSTQVSRTGSEIRQAVSEMREVQTEIIAKMSVHDIREPVFFVIDPVGGSISIPLVYFTSFDDLDRILYAYLANRPEAGGRYVARGDYSVVSTQGDIITRTNIRAKVRVGVQFDISIIKRPRHANSPEGTRQMTCPQCGEAGIEEGNWAVCTGQRCGARYQSSPQFVKPPRLKLRPDRTSTIEEVFSPQISAEEHQEEKFRLIQVVYKASLSVNLCPNTA</sequence>
<proteinExistence type="predicted"/>
<dbReference type="EMBL" id="JACAZI010000014">
    <property type="protein sequence ID" value="KAF7344659.1"/>
    <property type="molecule type" value="Genomic_DNA"/>
</dbReference>
<evidence type="ECO:0000259" key="1">
    <source>
        <dbReference type="Pfam" id="PF22893"/>
    </source>
</evidence>
<protein>
    <recommendedName>
        <fullName evidence="1">Ubiquitin-like domain-containing protein</fullName>
    </recommendedName>
</protein>
<comment type="caution">
    <text evidence="2">The sequence shown here is derived from an EMBL/GenBank/DDBJ whole genome shotgun (WGS) entry which is preliminary data.</text>
</comment>
<gene>
    <name evidence="2" type="ORF">MVEN_01626100</name>
</gene>
<dbReference type="OrthoDB" id="3039023at2759"/>
<reference evidence="2" key="1">
    <citation type="submission" date="2020-05" db="EMBL/GenBank/DDBJ databases">
        <title>Mycena genomes resolve the evolution of fungal bioluminescence.</title>
        <authorList>
            <person name="Tsai I.J."/>
        </authorList>
    </citation>
    <scope>NUCLEOTIDE SEQUENCE</scope>
    <source>
        <strain evidence="2">CCC161011</strain>
    </source>
</reference>
<dbReference type="InterPro" id="IPR054464">
    <property type="entry name" value="ULD_fung"/>
</dbReference>
<feature type="domain" description="Ubiquitin-like" evidence="1">
    <location>
        <begin position="234"/>
        <end position="315"/>
    </location>
</feature>